<name>K8A1C0_9ENTR</name>
<dbReference type="GO" id="GO:0004601">
    <property type="term" value="F:peroxidase activity"/>
    <property type="evidence" value="ECO:0007669"/>
    <property type="project" value="UniProtKB-ARBA"/>
</dbReference>
<dbReference type="GO" id="GO:0004364">
    <property type="term" value="F:glutathione transferase activity"/>
    <property type="evidence" value="ECO:0007669"/>
    <property type="project" value="UniProtKB-EC"/>
</dbReference>
<organism evidence="6 7">
    <name type="scientific">Cronobacter condimenti 1330</name>
    <dbReference type="NCBI Taxonomy" id="1073999"/>
    <lineage>
        <taxon>Bacteria</taxon>
        <taxon>Pseudomonadati</taxon>
        <taxon>Pseudomonadota</taxon>
        <taxon>Gammaproteobacteria</taxon>
        <taxon>Enterobacterales</taxon>
        <taxon>Enterobacteriaceae</taxon>
        <taxon>Cronobacter</taxon>
    </lineage>
</organism>
<dbReference type="FunFam" id="3.40.30.10:FF:000156">
    <property type="entry name" value="Glutathione S-transferase 1"/>
    <property type="match status" value="1"/>
</dbReference>
<keyword evidence="2 6" id="KW-0808">Transferase</keyword>
<sequence>MLTVHHLNNSRSQRILFALEELGLPYELVRYQREPTMLAPPALKKVHPLGKSPVVEDKGQKIIESGAILEYLQETYDTEQRLKPQSDEEKMQYRIWLHYAEGSLMPLLMMKLVFSSLGKNRYRLGFAQSARRWGRASRKPWLNKQLATHTRFMEDHLTLHPWFAGQSFSMADIQMSFPVIALLARSDAGEFRQLRAWLNNLQARPAWQRAIEKGGPLEIPGG</sequence>
<dbReference type="SUPFAM" id="SSF47616">
    <property type="entry name" value="GST C-terminal domain-like"/>
    <property type="match status" value="1"/>
</dbReference>
<evidence type="ECO:0000256" key="2">
    <source>
        <dbReference type="ARBA" id="ARBA00022679"/>
    </source>
</evidence>
<feature type="domain" description="GST C-terminal" evidence="5">
    <location>
        <begin position="86"/>
        <end position="222"/>
    </location>
</feature>
<evidence type="ECO:0000256" key="1">
    <source>
        <dbReference type="ARBA" id="ARBA00012452"/>
    </source>
</evidence>
<dbReference type="EC" id="2.5.1.18" evidence="1"/>
<evidence type="ECO:0000259" key="5">
    <source>
        <dbReference type="PROSITE" id="PS50405"/>
    </source>
</evidence>
<dbReference type="Pfam" id="PF02798">
    <property type="entry name" value="GST_N"/>
    <property type="match status" value="1"/>
</dbReference>
<reference evidence="6" key="1">
    <citation type="submission" date="2012-07" db="EMBL/GenBank/DDBJ databases">
        <authorList>
            <person name="Cummings C."/>
        </authorList>
    </citation>
    <scope>NUCLEOTIDE SEQUENCE</scope>
    <source>
        <strain evidence="6">1330</strain>
    </source>
</reference>
<evidence type="ECO:0000313" key="6">
    <source>
        <dbReference type="EMBL" id="CCJ73293.1"/>
    </source>
</evidence>
<dbReference type="InterPro" id="IPR036282">
    <property type="entry name" value="Glutathione-S-Trfase_C_sf"/>
</dbReference>
<comment type="catalytic activity">
    <reaction evidence="3">
        <text>RX + glutathione = an S-substituted glutathione + a halide anion + H(+)</text>
        <dbReference type="Rhea" id="RHEA:16437"/>
        <dbReference type="ChEBI" id="CHEBI:15378"/>
        <dbReference type="ChEBI" id="CHEBI:16042"/>
        <dbReference type="ChEBI" id="CHEBI:17792"/>
        <dbReference type="ChEBI" id="CHEBI:57925"/>
        <dbReference type="ChEBI" id="CHEBI:90779"/>
        <dbReference type="EC" id="2.5.1.18"/>
    </reaction>
</comment>
<dbReference type="InterPro" id="IPR010987">
    <property type="entry name" value="Glutathione-S-Trfase_C-like"/>
</dbReference>
<dbReference type="Proteomes" id="UP000009340">
    <property type="component" value="Unassembled WGS sequence"/>
</dbReference>
<dbReference type="InterPro" id="IPR036249">
    <property type="entry name" value="Thioredoxin-like_sf"/>
</dbReference>
<proteinExistence type="predicted"/>
<protein>
    <recommendedName>
        <fullName evidence="1">glutathione transferase</fullName>
        <ecNumber evidence="1">2.5.1.18</ecNumber>
    </recommendedName>
</protein>
<evidence type="ECO:0000313" key="7">
    <source>
        <dbReference type="Proteomes" id="UP000009340"/>
    </source>
</evidence>
<dbReference type="SFLD" id="SFLDS00019">
    <property type="entry name" value="Glutathione_Transferase_(cytos"/>
    <property type="match status" value="1"/>
</dbReference>
<evidence type="ECO:0000259" key="4">
    <source>
        <dbReference type="PROSITE" id="PS50404"/>
    </source>
</evidence>
<dbReference type="CDD" id="cd03046">
    <property type="entry name" value="GST_N_GTT1_like"/>
    <property type="match status" value="1"/>
</dbReference>
<dbReference type="AlphaFoldDB" id="K8A1C0"/>
<gene>
    <name evidence="6" type="ORF">BN137_2669</name>
</gene>
<dbReference type="PANTHER" id="PTHR44051">
    <property type="entry name" value="GLUTATHIONE S-TRANSFERASE-RELATED"/>
    <property type="match status" value="1"/>
</dbReference>
<dbReference type="Gene3D" id="3.40.30.10">
    <property type="entry name" value="Glutaredoxin"/>
    <property type="match status" value="1"/>
</dbReference>
<dbReference type="InterPro" id="IPR040079">
    <property type="entry name" value="Glutathione_S-Trfase"/>
</dbReference>
<dbReference type="PROSITE" id="PS50404">
    <property type="entry name" value="GST_NTER"/>
    <property type="match status" value="1"/>
</dbReference>
<dbReference type="EMBL" id="CAKW01000099">
    <property type="protein sequence ID" value="CCJ73293.1"/>
    <property type="molecule type" value="Genomic_DNA"/>
</dbReference>
<dbReference type="STRING" id="1073999.AFK62_17760"/>
<dbReference type="eggNOG" id="COG0625">
    <property type="taxonomic scope" value="Bacteria"/>
</dbReference>
<accession>K8A1C0</accession>
<dbReference type="SUPFAM" id="SSF52833">
    <property type="entry name" value="Thioredoxin-like"/>
    <property type="match status" value="1"/>
</dbReference>
<dbReference type="Gene3D" id="1.20.1050.10">
    <property type="match status" value="1"/>
</dbReference>
<dbReference type="GO" id="GO:0005737">
    <property type="term" value="C:cytoplasm"/>
    <property type="evidence" value="ECO:0007669"/>
    <property type="project" value="UniProtKB-ARBA"/>
</dbReference>
<comment type="caution">
    <text evidence="6">The sequence shown here is derived from an EMBL/GenBank/DDBJ whole genome shotgun (WGS) entry which is preliminary data.</text>
</comment>
<evidence type="ECO:0000256" key="3">
    <source>
        <dbReference type="ARBA" id="ARBA00047960"/>
    </source>
</evidence>
<dbReference type="SFLD" id="SFLDG01150">
    <property type="entry name" value="Main.1:_Beta-like"/>
    <property type="match status" value="1"/>
</dbReference>
<dbReference type="InterPro" id="IPR004045">
    <property type="entry name" value="Glutathione_S-Trfase_N"/>
</dbReference>
<dbReference type="SFLD" id="SFLDG00358">
    <property type="entry name" value="Main_(cytGST)"/>
    <property type="match status" value="1"/>
</dbReference>
<dbReference type="PROSITE" id="PS50405">
    <property type="entry name" value="GST_CTER"/>
    <property type="match status" value="1"/>
</dbReference>
<dbReference type="PANTHER" id="PTHR44051:SF9">
    <property type="entry name" value="GLUTATHIONE S-TRANSFERASE 1"/>
    <property type="match status" value="1"/>
</dbReference>
<feature type="domain" description="GST N-terminal" evidence="4">
    <location>
        <begin position="1"/>
        <end position="80"/>
    </location>
</feature>
<dbReference type="CDD" id="cd03189">
    <property type="entry name" value="GST_C_GTT1_like"/>
    <property type="match status" value="1"/>
</dbReference>